<keyword evidence="11" id="KW-0325">Glycoprotein</keyword>
<dbReference type="Pfam" id="PF23598">
    <property type="entry name" value="LRR_14"/>
    <property type="match status" value="1"/>
</dbReference>
<dbReference type="AlphaFoldDB" id="A0ABC9FQD4"/>
<keyword evidence="3" id="KW-1003">Cell membrane</keyword>
<dbReference type="InterPro" id="IPR055414">
    <property type="entry name" value="LRR_R13L4/SHOC2-like"/>
</dbReference>
<keyword evidence="17" id="KW-1185">Reference proteome</keyword>
<keyword evidence="9 12" id="KW-0472">Membrane</keyword>
<evidence type="ECO:0000256" key="1">
    <source>
        <dbReference type="ARBA" id="ARBA00004251"/>
    </source>
</evidence>
<feature type="signal peptide" evidence="13">
    <location>
        <begin position="1"/>
        <end position="27"/>
    </location>
</feature>
<feature type="domain" description="Disease resistance R13L4/SHOC-2-like LRR" evidence="15">
    <location>
        <begin position="207"/>
        <end position="412"/>
    </location>
</feature>
<feature type="chain" id="PRO_5044760920" description="Leucine-rich repeat-containing N-terminal plant-type domain-containing protein" evidence="13">
    <location>
        <begin position="28"/>
        <end position="1117"/>
    </location>
</feature>
<keyword evidence="5 12" id="KW-0812">Transmembrane</keyword>
<dbReference type="SMART" id="SM00369">
    <property type="entry name" value="LRR_TYP"/>
    <property type="match status" value="9"/>
</dbReference>
<dbReference type="FunFam" id="3.80.10.10:FF:000041">
    <property type="entry name" value="LRR receptor-like serine/threonine-protein kinase ERECTA"/>
    <property type="match status" value="2"/>
</dbReference>
<keyword evidence="7" id="KW-0677">Repeat</keyword>
<dbReference type="SUPFAM" id="SSF52047">
    <property type="entry name" value="RNI-like"/>
    <property type="match status" value="1"/>
</dbReference>
<dbReference type="InterPro" id="IPR013210">
    <property type="entry name" value="LRR_N_plant-typ"/>
</dbReference>
<evidence type="ECO:0000256" key="13">
    <source>
        <dbReference type="SAM" id="SignalP"/>
    </source>
</evidence>
<evidence type="ECO:0000313" key="17">
    <source>
        <dbReference type="Proteomes" id="UP001497457"/>
    </source>
</evidence>
<dbReference type="InterPro" id="IPR032675">
    <property type="entry name" value="LRR_dom_sf"/>
</dbReference>
<keyword evidence="6 13" id="KW-0732">Signal</keyword>
<evidence type="ECO:0000256" key="5">
    <source>
        <dbReference type="ARBA" id="ARBA00022692"/>
    </source>
</evidence>
<comment type="subcellular location">
    <subcellularLocation>
        <location evidence="1">Cell membrane</location>
        <topology evidence="1">Single-pass type I membrane protein</topology>
    </subcellularLocation>
</comment>
<evidence type="ECO:0000256" key="7">
    <source>
        <dbReference type="ARBA" id="ARBA00022737"/>
    </source>
</evidence>
<dbReference type="Proteomes" id="UP001497457">
    <property type="component" value="Chromosome 7b"/>
</dbReference>
<evidence type="ECO:0000256" key="10">
    <source>
        <dbReference type="ARBA" id="ARBA00023170"/>
    </source>
</evidence>
<protein>
    <recommendedName>
        <fullName evidence="18">Leucine-rich repeat-containing N-terminal plant-type domain-containing protein</fullName>
    </recommendedName>
</protein>
<proteinExistence type="inferred from homology"/>
<evidence type="ECO:0000313" key="16">
    <source>
        <dbReference type="EMBL" id="CAL5078637.1"/>
    </source>
</evidence>
<dbReference type="GO" id="GO:0005886">
    <property type="term" value="C:plasma membrane"/>
    <property type="evidence" value="ECO:0007669"/>
    <property type="project" value="UniProtKB-SubCell"/>
</dbReference>
<evidence type="ECO:0000256" key="11">
    <source>
        <dbReference type="ARBA" id="ARBA00023180"/>
    </source>
</evidence>
<dbReference type="Pfam" id="PF08263">
    <property type="entry name" value="LRRNT_2"/>
    <property type="match status" value="1"/>
</dbReference>
<dbReference type="SUPFAM" id="SSF52058">
    <property type="entry name" value="L domain-like"/>
    <property type="match status" value="2"/>
</dbReference>
<gene>
    <name evidence="16" type="ORF">URODEC1_LOCUS107233</name>
</gene>
<dbReference type="PANTHER" id="PTHR48061:SF2">
    <property type="entry name" value="RECEPTOR LIKE PROTEIN 30-LIKE"/>
    <property type="match status" value="1"/>
</dbReference>
<evidence type="ECO:0000256" key="8">
    <source>
        <dbReference type="ARBA" id="ARBA00022989"/>
    </source>
</evidence>
<dbReference type="InterPro" id="IPR003591">
    <property type="entry name" value="Leu-rich_rpt_typical-subtyp"/>
</dbReference>
<sequence length="1117" mass="125083">MAPAKERLHKLLALLLFIGCLFTDAAAKLNTTAPCLPDQASSLLQLKASFIGDDNLPSWKVGTDCCRWEGVTCDMSFGRVISLDLGEFDLMSYRLDPALFNLTSLKNLSLAFNDFKRVSLPDFGFERLTDIIHLNLSYANFMGQIPIGIACLENLVTVDLSGNNYHLYFQRPIFQTFMANMSNLRELYLDEVDFRDSRSTWSTVLADSVPQLQILSFSECDLSGSIHHSFSRLCSLTVINLGGNWELTGKVPEYFSELSSLRILDISRNLFEGHFPTKFFQLKNLRTLDLSRNPMLSVRVAYFPVGNNLETLNLAWTTDVSYDMPSSFANLESLKTLRLNTMSIDNELPSLMSKLPSLDNLQLIGSGLENSVLSWLSNLTRLTNLELDGYDFSQSVPTWIGKLTRAVLESLTMGNCNFFVQNPYQIGNLTKLTELAFLSCDFSEHRMPSWIGNLTKLTSLLIDTCNFSAPIPSTIGNLIQLEELIVFSSNISGKVPRFLFALPVLWRLILIDNQLVGPLEDIPDPLSSPLREIKLLRNQLTGRIPKSFFQLMNLQRLGLGSNKLTDTIELGSIWRLTSLTFLSLADNMISLIEKESDKIFPHSLKLQGLFLTSCNLTKFPESFKYLNNIQFLNLSNNQIDGAIPSWVWESRLTSLDLSHNMFTTLEQSPIVQMAYLNELDLSFNRFQGTIPIPFIPSDLVVLDYSNNNFSSIEPNFGRYFRNAIYINLSKNKLSGDIPLSVCSLNNLLIMDLSYNYFSGPIPSCLMERVGLSVLKLRENKLYGMLPENIIEGCKLQTIDLNGNQIEGALPRSLANCQDLEVLDVGNNQIVDSFPSWMGTLPNLRVLILRSNQLNGTIRDLHNGYQHFTSLQIVDLAFNHFSGDLHSEWFENLSAMMDNINDEGQILEHHTNLSWKSVYQDTVSVTFKDATLSVTRILTAFKVIDFSNNSFEGSIPGSIGRLVSLHGLSLSHNNFRGQIPSQLGNLTRLESMDLSCNNLSGEIPHEFTSLTSLSWLNLSHNNLSGRIPQGNQFLTFPSSSFEGNAGLCGIQLSKACATQGPDSTTRSTLAAEHNTLWQDRFGAIIMFICVGLGFGVGFALAVIFGPSYHIEGWVCKHM</sequence>
<reference evidence="16 17" key="2">
    <citation type="submission" date="2024-10" db="EMBL/GenBank/DDBJ databases">
        <authorList>
            <person name="Ryan C."/>
        </authorList>
    </citation>
    <scope>NUCLEOTIDE SEQUENCE [LARGE SCALE GENOMIC DNA]</scope>
</reference>
<keyword evidence="8 12" id="KW-1133">Transmembrane helix</keyword>
<evidence type="ECO:0000259" key="15">
    <source>
        <dbReference type="Pfam" id="PF23598"/>
    </source>
</evidence>
<dbReference type="Pfam" id="PF13855">
    <property type="entry name" value="LRR_8"/>
    <property type="match status" value="3"/>
</dbReference>
<accession>A0ABC9FQD4</accession>
<organism evidence="16 17">
    <name type="scientific">Urochloa decumbens</name>
    <dbReference type="NCBI Taxonomy" id="240449"/>
    <lineage>
        <taxon>Eukaryota</taxon>
        <taxon>Viridiplantae</taxon>
        <taxon>Streptophyta</taxon>
        <taxon>Embryophyta</taxon>
        <taxon>Tracheophyta</taxon>
        <taxon>Spermatophyta</taxon>
        <taxon>Magnoliopsida</taxon>
        <taxon>Liliopsida</taxon>
        <taxon>Poales</taxon>
        <taxon>Poaceae</taxon>
        <taxon>PACMAD clade</taxon>
        <taxon>Panicoideae</taxon>
        <taxon>Panicodae</taxon>
        <taxon>Paniceae</taxon>
        <taxon>Melinidinae</taxon>
        <taxon>Urochloa</taxon>
    </lineage>
</organism>
<dbReference type="InterPro" id="IPR001611">
    <property type="entry name" value="Leu-rich_rpt"/>
</dbReference>
<dbReference type="EMBL" id="OZ075117">
    <property type="protein sequence ID" value="CAL5078637.1"/>
    <property type="molecule type" value="Genomic_DNA"/>
</dbReference>
<keyword evidence="4" id="KW-0433">Leucine-rich repeat</keyword>
<feature type="domain" description="Leucine-rich repeat-containing N-terminal plant-type" evidence="14">
    <location>
        <begin position="37"/>
        <end position="74"/>
    </location>
</feature>
<name>A0ABC9FQD4_9POAL</name>
<evidence type="ECO:0008006" key="18">
    <source>
        <dbReference type="Google" id="ProtNLM"/>
    </source>
</evidence>
<keyword evidence="10" id="KW-0675">Receptor</keyword>
<evidence type="ECO:0000256" key="2">
    <source>
        <dbReference type="ARBA" id="ARBA00009592"/>
    </source>
</evidence>
<dbReference type="Pfam" id="PF00560">
    <property type="entry name" value="LRR_1"/>
    <property type="match status" value="3"/>
</dbReference>
<evidence type="ECO:0000256" key="9">
    <source>
        <dbReference type="ARBA" id="ARBA00023136"/>
    </source>
</evidence>
<dbReference type="Gene3D" id="3.80.10.10">
    <property type="entry name" value="Ribonuclease Inhibitor"/>
    <property type="match status" value="4"/>
</dbReference>
<dbReference type="PANTHER" id="PTHR48061">
    <property type="entry name" value="LEUCINE-RICH REPEAT RECEPTOR PROTEIN KINASE EMS1-LIKE-RELATED"/>
    <property type="match status" value="1"/>
</dbReference>
<feature type="transmembrane region" description="Helical" evidence="12">
    <location>
        <begin position="1080"/>
        <end position="1103"/>
    </location>
</feature>
<dbReference type="InterPro" id="IPR046956">
    <property type="entry name" value="RLP23-like"/>
</dbReference>
<dbReference type="FunFam" id="3.80.10.10:FF:000213">
    <property type="entry name" value="Tyrosine-sulfated glycopeptide receptor 1"/>
    <property type="match status" value="1"/>
</dbReference>
<reference evidence="17" key="1">
    <citation type="submission" date="2024-06" db="EMBL/GenBank/DDBJ databases">
        <authorList>
            <person name="Ryan C."/>
        </authorList>
    </citation>
    <scope>NUCLEOTIDE SEQUENCE [LARGE SCALE GENOMIC DNA]</scope>
</reference>
<evidence type="ECO:0000256" key="6">
    <source>
        <dbReference type="ARBA" id="ARBA00022729"/>
    </source>
</evidence>
<evidence type="ECO:0000256" key="3">
    <source>
        <dbReference type="ARBA" id="ARBA00022475"/>
    </source>
</evidence>
<evidence type="ECO:0000256" key="12">
    <source>
        <dbReference type="SAM" id="Phobius"/>
    </source>
</evidence>
<comment type="similarity">
    <text evidence="2">Belongs to the RLP family.</text>
</comment>
<evidence type="ECO:0000256" key="4">
    <source>
        <dbReference type="ARBA" id="ARBA00022614"/>
    </source>
</evidence>
<evidence type="ECO:0000259" key="14">
    <source>
        <dbReference type="Pfam" id="PF08263"/>
    </source>
</evidence>